<dbReference type="CDD" id="cd10211">
    <property type="entry name" value="ASKHA_NBD_Arp5"/>
    <property type="match status" value="1"/>
</dbReference>
<dbReference type="Gene3D" id="3.30.420.40">
    <property type="match status" value="4"/>
</dbReference>
<evidence type="ECO:0000313" key="3">
    <source>
        <dbReference type="EMBL" id="CCH61440.1"/>
    </source>
</evidence>
<dbReference type="FunFam" id="3.30.420.40:FF:000058">
    <property type="entry name" value="Putative actin-related protein 5"/>
    <property type="match status" value="1"/>
</dbReference>
<gene>
    <name evidence="3" type="primary">TBLA0E03860</name>
    <name evidence="3" type="ORF">TBLA_0E03860</name>
</gene>
<feature type="region of interest" description="Disordered" evidence="2">
    <location>
        <begin position="511"/>
        <end position="534"/>
    </location>
</feature>
<evidence type="ECO:0000313" key="4">
    <source>
        <dbReference type="Proteomes" id="UP000002866"/>
    </source>
</evidence>
<dbReference type="RefSeq" id="XP_004180959.1">
    <property type="nucleotide sequence ID" value="XM_004180911.1"/>
</dbReference>
<dbReference type="OrthoDB" id="7340501at2759"/>
<dbReference type="STRING" id="1071380.I2H4Y8"/>
<evidence type="ECO:0000256" key="1">
    <source>
        <dbReference type="RuleBase" id="RU000487"/>
    </source>
</evidence>
<dbReference type="Proteomes" id="UP000002866">
    <property type="component" value="Chromosome 5"/>
</dbReference>
<organism evidence="3 4">
    <name type="scientific">Henningerozyma blattae (strain ATCC 34711 / CBS 6284 / DSM 70876 / NBRC 10599 / NRRL Y-10934 / UCD 77-7)</name>
    <name type="common">Yeast</name>
    <name type="synonym">Tetrapisispora blattae</name>
    <dbReference type="NCBI Taxonomy" id="1071380"/>
    <lineage>
        <taxon>Eukaryota</taxon>
        <taxon>Fungi</taxon>
        <taxon>Dikarya</taxon>
        <taxon>Ascomycota</taxon>
        <taxon>Saccharomycotina</taxon>
        <taxon>Saccharomycetes</taxon>
        <taxon>Saccharomycetales</taxon>
        <taxon>Saccharomycetaceae</taxon>
        <taxon>Henningerozyma</taxon>
    </lineage>
</organism>
<dbReference type="InParanoid" id="I2H4Y8"/>
<dbReference type="OMA" id="YPFTEHV"/>
<dbReference type="Gene3D" id="3.90.640.10">
    <property type="entry name" value="Actin, Chain A, domain 4"/>
    <property type="match status" value="2"/>
</dbReference>
<dbReference type="AlphaFoldDB" id="I2H4Y8"/>
<comment type="similarity">
    <text evidence="1">Belongs to the actin family.</text>
</comment>
<sequence length="759" mass="88578">MSRDSSLSPLPINIINDPPFNEKPEPFDDPSNYGPDIPIAIDFGSYNVKAGYTNQSLPTHVFTNKLTRYRDRKLAKTMTFIGNDTNLDQPLRIQAKRPYDGLFIANWEYAEEIFDYTLHHLGVQTTNGSISNPIILTEKMACLQSQRANWYQLLFETFDVPSATFGLDSLYAFYNNCANPFESDGLVINCGHEDTNIVPIVQGKGILTEAKRINWGGRHSTEYLSSLLTLKYPYFPTKLSEFQYQTMYEDFCYVSPNYNEDIKNFLTLENLETKDIVVEAPFTEVLQPQKTEEELKIQAEKRKESGRRLQEQAKQKRIEKLVQKEEEFQYYTQLKEQFADQPKRAFLSALQNAGFDDEQDFKKYMYNLERSLAKSKDIDFGDGDEDDDENNENYDNTANDKYNLVDIPDDQLSPEQIREKRKQRLLKANHEARKKAKEEKEKQRLEEEELKRKDQEWRETDLTGWIKDKRSILNELIKKRKDKIKIRDEMKDRKSQTFQNRMKNLATLAEDNVKSGSKRTRQQATIDNDPNDTFGANDEDWAVYNDIAMNEDAFEEALEEEYNEIVALERRLLEFDPNFTEEDTLDAQYDWRNSVLHLFLRGPRPHDSEDPHQQHQIHMNVERIRVPEVMFQPSIGGCDQAGISELSETLFLRKFNSSPRKLSSISERMLNNVWLTGGHAKLPGLKERIVKEYTEFLPVGTKMSINISNDPSLDTWKGMAKLASNTDYLKKIQVTKKDYEEYGPEYMMEHNLGNMPYFQ</sequence>
<evidence type="ECO:0000256" key="2">
    <source>
        <dbReference type="SAM" id="MobiDB-lite"/>
    </source>
</evidence>
<dbReference type="FunCoup" id="I2H4Y8">
    <property type="interactions" value="783"/>
</dbReference>
<name>I2H4Y8_HENB6</name>
<feature type="region of interest" description="Disordered" evidence="2">
    <location>
        <begin position="1"/>
        <end position="29"/>
    </location>
</feature>
<dbReference type="SMART" id="SM00268">
    <property type="entry name" value="ACTIN"/>
    <property type="match status" value="1"/>
</dbReference>
<dbReference type="GO" id="GO:0031011">
    <property type="term" value="C:Ino80 complex"/>
    <property type="evidence" value="ECO:0007669"/>
    <property type="project" value="EnsemblFungi"/>
</dbReference>
<dbReference type="EMBL" id="HE806320">
    <property type="protein sequence ID" value="CCH61440.1"/>
    <property type="molecule type" value="Genomic_DNA"/>
</dbReference>
<accession>I2H4Y8</accession>
<dbReference type="HOGENOM" id="CLU_008246_1_0_1"/>
<dbReference type="KEGG" id="tbl:TBLA_0E03860"/>
<feature type="region of interest" description="Disordered" evidence="2">
    <location>
        <begin position="377"/>
        <end position="415"/>
    </location>
</feature>
<proteinExistence type="inferred from homology"/>
<dbReference type="InterPro" id="IPR004000">
    <property type="entry name" value="Actin"/>
</dbReference>
<reference evidence="3 4" key="1">
    <citation type="journal article" date="2011" name="Proc. Natl. Acad. Sci. U.S.A.">
        <title>Evolutionary erosion of yeast sex chromosomes by mating-type switching accidents.</title>
        <authorList>
            <person name="Gordon J.L."/>
            <person name="Armisen D."/>
            <person name="Proux-Wera E."/>
            <person name="Oheigeartaigh S.S."/>
            <person name="Byrne K.P."/>
            <person name="Wolfe K.H."/>
        </authorList>
    </citation>
    <scope>NUCLEOTIDE SEQUENCE [LARGE SCALE GENOMIC DNA]</scope>
    <source>
        <strain evidence="4">ATCC 34711 / CBS 6284 / DSM 70876 / NBRC 10599 / NRRL Y-10934 / UCD 77-7</strain>
    </source>
</reference>
<evidence type="ECO:0008006" key="5">
    <source>
        <dbReference type="Google" id="ProtNLM"/>
    </source>
</evidence>
<dbReference type="GeneID" id="14496513"/>
<protein>
    <recommendedName>
        <fullName evidence="5">Actin-related protein 5</fullName>
    </recommendedName>
</protein>
<dbReference type="PANTHER" id="PTHR11937">
    <property type="entry name" value="ACTIN"/>
    <property type="match status" value="1"/>
</dbReference>
<dbReference type="Pfam" id="PF00022">
    <property type="entry name" value="Actin"/>
    <property type="match status" value="2"/>
</dbReference>
<dbReference type="GO" id="GO:0006338">
    <property type="term" value="P:chromatin remodeling"/>
    <property type="evidence" value="ECO:0007669"/>
    <property type="project" value="EnsemblFungi"/>
</dbReference>
<dbReference type="GO" id="GO:0030234">
    <property type="term" value="F:enzyme regulator activity"/>
    <property type="evidence" value="ECO:0007669"/>
    <property type="project" value="EnsemblFungi"/>
</dbReference>
<feature type="region of interest" description="Disordered" evidence="2">
    <location>
        <begin position="428"/>
        <end position="453"/>
    </location>
</feature>
<dbReference type="eggNOG" id="KOG0681">
    <property type="taxonomic scope" value="Eukaryota"/>
</dbReference>
<feature type="compositionally biased region" description="Acidic residues" evidence="2">
    <location>
        <begin position="380"/>
        <end position="392"/>
    </location>
</feature>
<dbReference type="InterPro" id="IPR043129">
    <property type="entry name" value="ATPase_NBD"/>
</dbReference>
<dbReference type="SUPFAM" id="SSF53067">
    <property type="entry name" value="Actin-like ATPase domain"/>
    <property type="match status" value="2"/>
</dbReference>
<keyword evidence="4" id="KW-1185">Reference proteome</keyword>